<dbReference type="InterPro" id="IPR033868">
    <property type="entry name" value="Xylanase_inhibitor_I-like"/>
</dbReference>
<keyword evidence="6" id="KW-1185">Reference proteome</keyword>
<dbReference type="GO" id="GO:0006508">
    <property type="term" value="P:proteolysis"/>
    <property type="evidence" value="ECO:0007669"/>
    <property type="project" value="InterPro"/>
</dbReference>
<evidence type="ECO:0000256" key="3">
    <source>
        <dbReference type="SAM" id="SignalP"/>
    </source>
</evidence>
<evidence type="ECO:0000313" key="5">
    <source>
        <dbReference type="EMBL" id="KAK1669632.1"/>
    </source>
</evidence>
<accession>A0AAD8T4G5</accession>
<proteinExistence type="inferred from homology"/>
<dbReference type="PANTHER" id="PTHR47965">
    <property type="entry name" value="ASPARTYL PROTEASE-RELATED"/>
    <property type="match status" value="1"/>
</dbReference>
<dbReference type="CDD" id="cd05489">
    <property type="entry name" value="xylanase_inhibitor_I_like"/>
    <property type="match status" value="1"/>
</dbReference>
<dbReference type="FunFam" id="2.40.70.10:FF:000088">
    <property type="entry name" value="Eukaryotic aspartyl protease family protein"/>
    <property type="match status" value="1"/>
</dbReference>
<evidence type="ECO:0000256" key="1">
    <source>
        <dbReference type="ARBA" id="ARBA00007447"/>
    </source>
</evidence>
<dbReference type="InterPro" id="IPR021109">
    <property type="entry name" value="Peptidase_aspartic_dom_sf"/>
</dbReference>
<dbReference type="InterPro" id="IPR032861">
    <property type="entry name" value="TAXi_N"/>
</dbReference>
<keyword evidence="2 3" id="KW-0732">Signal</keyword>
<dbReference type="Proteomes" id="UP001231189">
    <property type="component" value="Unassembled WGS sequence"/>
</dbReference>
<dbReference type="PROSITE" id="PS51767">
    <property type="entry name" value="PEPTIDASE_A1"/>
    <property type="match status" value="1"/>
</dbReference>
<feature type="chain" id="PRO_5041964258" description="Peptidase A1 domain-containing protein" evidence="3">
    <location>
        <begin position="23"/>
        <end position="439"/>
    </location>
</feature>
<name>A0AAD8T4G5_LOLMU</name>
<dbReference type="Pfam" id="PF14543">
    <property type="entry name" value="TAXi_N"/>
    <property type="match status" value="1"/>
</dbReference>
<organism evidence="5 6">
    <name type="scientific">Lolium multiflorum</name>
    <name type="common">Italian ryegrass</name>
    <name type="synonym">Lolium perenne subsp. multiflorum</name>
    <dbReference type="NCBI Taxonomy" id="4521"/>
    <lineage>
        <taxon>Eukaryota</taxon>
        <taxon>Viridiplantae</taxon>
        <taxon>Streptophyta</taxon>
        <taxon>Embryophyta</taxon>
        <taxon>Tracheophyta</taxon>
        <taxon>Spermatophyta</taxon>
        <taxon>Magnoliopsida</taxon>
        <taxon>Liliopsida</taxon>
        <taxon>Poales</taxon>
        <taxon>Poaceae</taxon>
        <taxon>BOP clade</taxon>
        <taxon>Pooideae</taxon>
        <taxon>Poodae</taxon>
        <taxon>Poeae</taxon>
        <taxon>Poeae Chloroplast Group 2 (Poeae type)</taxon>
        <taxon>Loliodinae</taxon>
        <taxon>Loliinae</taxon>
        <taxon>Lolium</taxon>
    </lineage>
</organism>
<evidence type="ECO:0000256" key="2">
    <source>
        <dbReference type="ARBA" id="ARBA00022729"/>
    </source>
</evidence>
<sequence length="439" mass="46935">MAEMWQLKPLLLLIAVLLGVLACTVAGDGGMPLVIPITKDADTLLYSVSAPVAENDQITNHLVLDLSGPIIWSTCPDGYVALGCTSPACMQAHRFNPPNYPQTGYGRPDADNPHRCKCTAHPYNPVTGDTASDDMTQFTTSVNATDGWNPLYPVSFVVSTSCAPESLLTGLPWDNVGVVGLASSALALPAQIADTQKVPNKFALCLPSAVSNGVAIFGGGPLFLLPPGTPDIVATLAGDTPLRKHGKSTGYYISADKGIAVNQIQVPLDGYGAAPLPLLIALSSTTPYTALRSDVYRAFITAFDQATSEMARVKPETPPFELCYDSTQLRQARMGYPVPQIDLMLEGGKNWTLFGGNTMTLVNDNTVCLAFVEMREENKQYGYGGGPKEAPAVVIGGFQMENNLLVFDMENQRLGFSSLLYGKHTTCSNFNFLKFPVPA</sequence>
<dbReference type="InterPro" id="IPR033121">
    <property type="entry name" value="PEPTIDASE_A1"/>
</dbReference>
<evidence type="ECO:0000259" key="4">
    <source>
        <dbReference type="PROSITE" id="PS51767"/>
    </source>
</evidence>
<dbReference type="AlphaFoldDB" id="A0AAD8T4G5"/>
<reference evidence="5" key="1">
    <citation type="submission" date="2023-07" db="EMBL/GenBank/DDBJ databases">
        <title>A chromosome-level genome assembly of Lolium multiflorum.</title>
        <authorList>
            <person name="Chen Y."/>
            <person name="Copetti D."/>
            <person name="Kolliker R."/>
            <person name="Studer B."/>
        </authorList>
    </citation>
    <scope>NUCLEOTIDE SEQUENCE</scope>
    <source>
        <strain evidence="5">02402/16</strain>
        <tissue evidence="5">Leaf</tissue>
    </source>
</reference>
<dbReference type="InterPro" id="IPR001461">
    <property type="entry name" value="Aspartic_peptidase_A1"/>
</dbReference>
<feature type="domain" description="Peptidase A1" evidence="4">
    <location>
        <begin position="46"/>
        <end position="417"/>
    </location>
</feature>
<comment type="similarity">
    <text evidence="1">Belongs to the peptidase A1 family.</text>
</comment>
<dbReference type="Pfam" id="PF14541">
    <property type="entry name" value="TAXi_C"/>
    <property type="match status" value="1"/>
</dbReference>
<protein>
    <recommendedName>
        <fullName evidence="4">Peptidase A1 domain-containing protein</fullName>
    </recommendedName>
</protein>
<dbReference type="SUPFAM" id="SSF50630">
    <property type="entry name" value="Acid proteases"/>
    <property type="match status" value="1"/>
</dbReference>
<gene>
    <name evidence="5" type="ORF">QYE76_057791</name>
</gene>
<dbReference type="EMBL" id="JAUUTY010000003">
    <property type="protein sequence ID" value="KAK1669632.1"/>
    <property type="molecule type" value="Genomic_DNA"/>
</dbReference>
<dbReference type="Gene3D" id="2.40.70.10">
    <property type="entry name" value="Acid Proteases"/>
    <property type="match status" value="2"/>
</dbReference>
<evidence type="ECO:0000313" key="6">
    <source>
        <dbReference type="Proteomes" id="UP001231189"/>
    </source>
</evidence>
<feature type="signal peptide" evidence="3">
    <location>
        <begin position="1"/>
        <end position="22"/>
    </location>
</feature>
<comment type="caution">
    <text evidence="5">The sequence shown here is derived from an EMBL/GenBank/DDBJ whole genome shotgun (WGS) entry which is preliminary data.</text>
</comment>
<dbReference type="PANTHER" id="PTHR47965:SF60">
    <property type="entry name" value="CHITINASE CLP"/>
    <property type="match status" value="1"/>
</dbReference>
<dbReference type="GO" id="GO:0004190">
    <property type="term" value="F:aspartic-type endopeptidase activity"/>
    <property type="evidence" value="ECO:0007669"/>
    <property type="project" value="InterPro"/>
</dbReference>
<dbReference type="InterPro" id="IPR032799">
    <property type="entry name" value="TAXi_C"/>
</dbReference>